<dbReference type="Gene3D" id="1.10.3720.10">
    <property type="entry name" value="MetI-like"/>
    <property type="match status" value="1"/>
</dbReference>
<dbReference type="PROSITE" id="PS50928">
    <property type="entry name" value="ABC_TM1"/>
    <property type="match status" value="1"/>
</dbReference>
<feature type="transmembrane region" description="Helical" evidence="7">
    <location>
        <begin position="83"/>
        <end position="104"/>
    </location>
</feature>
<sequence length="290" mass="32740">MNSGRKIFRMVGIYVGAIIVVVVVLFPYLWMVSGSFKSTLEIQSADFRDPELAPRWIPRHFTWENYIRINQTVRMLDYFRNSMIISGGTMLASILLSLFAAYSLSRFRFRLKEPYVGSLLLTQMFPGILFLIPYYVMFVVFNRYTGVQLRNSYFGMIFTYTSFALPFSILMLRSFLAGIPREIDEQAQIDGCSTLGIIFRIILPLARPGIAAVAIYGFIMAWNEMLFASVLTGTETKTVAIGLLEYITTQESRWAGMMAASVIVTIPVLILFTIVQKQIIEGLVGGATKG</sequence>
<dbReference type="EMBL" id="CP065383">
    <property type="protein sequence ID" value="QPM68973.1"/>
    <property type="molecule type" value="Genomic_DNA"/>
</dbReference>
<accession>A0A7T1AN49</accession>
<dbReference type="RefSeq" id="WP_218111463.1">
    <property type="nucleotide sequence ID" value="NZ_CP065383.1"/>
</dbReference>
<keyword evidence="6 7" id="KW-0472">Membrane</keyword>
<protein>
    <submittedName>
        <fullName evidence="9">Inner membrane ABC transporter permease protein YcjP</fullName>
    </submittedName>
</protein>
<reference evidence="9 10" key="1">
    <citation type="journal article" date="2021" name="Nat. Commun.">
        <title>Isolation of a member of the candidate phylum Atribacteria reveals a unique cell membrane structure.</title>
        <authorList>
            <person name="Taiki K."/>
            <person name="Nobu M.K."/>
            <person name="Kusada H."/>
            <person name="Meng X.-Y."/>
            <person name="Hosoki N."/>
            <person name="Uematsu K."/>
            <person name="Yoshioka H."/>
            <person name="Kamagata Y."/>
            <person name="Tamaki H."/>
        </authorList>
    </citation>
    <scope>NUCLEOTIDE SEQUENCE [LARGE SCALE GENOMIC DNA]</scope>
    <source>
        <strain evidence="9 10">RT761</strain>
    </source>
</reference>
<dbReference type="SUPFAM" id="SSF161098">
    <property type="entry name" value="MetI-like"/>
    <property type="match status" value="1"/>
</dbReference>
<evidence type="ECO:0000313" key="9">
    <source>
        <dbReference type="EMBL" id="QPM68973.1"/>
    </source>
</evidence>
<evidence type="ECO:0000256" key="7">
    <source>
        <dbReference type="RuleBase" id="RU363032"/>
    </source>
</evidence>
<evidence type="ECO:0000259" key="8">
    <source>
        <dbReference type="PROSITE" id="PS50928"/>
    </source>
</evidence>
<evidence type="ECO:0000256" key="1">
    <source>
        <dbReference type="ARBA" id="ARBA00004651"/>
    </source>
</evidence>
<dbReference type="KEGG" id="alam:RT761_02201"/>
<dbReference type="Pfam" id="PF00528">
    <property type="entry name" value="BPD_transp_1"/>
    <property type="match status" value="1"/>
</dbReference>
<dbReference type="InterPro" id="IPR000515">
    <property type="entry name" value="MetI-like"/>
</dbReference>
<comment type="subcellular location">
    <subcellularLocation>
        <location evidence="1 7">Cell membrane</location>
        <topology evidence="1 7">Multi-pass membrane protein</topology>
    </subcellularLocation>
</comment>
<name>A0A7T1AN49_ATRLM</name>
<keyword evidence="10" id="KW-1185">Reference proteome</keyword>
<keyword evidence="2 7" id="KW-0813">Transport</keyword>
<keyword evidence="4 7" id="KW-0812">Transmembrane</keyword>
<keyword evidence="5 7" id="KW-1133">Transmembrane helix</keyword>
<evidence type="ECO:0000256" key="2">
    <source>
        <dbReference type="ARBA" id="ARBA00022448"/>
    </source>
</evidence>
<feature type="transmembrane region" description="Helical" evidence="7">
    <location>
        <begin position="197"/>
        <end position="219"/>
    </location>
</feature>
<dbReference type="Proteomes" id="UP000594463">
    <property type="component" value="Chromosome"/>
</dbReference>
<gene>
    <name evidence="9" type="primary">ycjP_11</name>
    <name evidence="9" type="ORF">RT761_02201</name>
</gene>
<dbReference type="InterPro" id="IPR050901">
    <property type="entry name" value="BP-dep_ABC_trans_perm"/>
</dbReference>
<dbReference type="GO" id="GO:0005886">
    <property type="term" value="C:plasma membrane"/>
    <property type="evidence" value="ECO:0007669"/>
    <property type="project" value="UniProtKB-SubCell"/>
</dbReference>
<evidence type="ECO:0000256" key="4">
    <source>
        <dbReference type="ARBA" id="ARBA00022692"/>
    </source>
</evidence>
<dbReference type="InterPro" id="IPR035906">
    <property type="entry name" value="MetI-like_sf"/>
</dbReference>
<dbReference type="GO" id="GO:0055085">
    <property type="term" value="P:transmembrane transport"/>
    <property type="evidence" value="ECO:0007669"/>
    <property type="project" value="InterPro"/>
</dbReference>
<comment type="similarity">
    <text evidence="7">Belongs to the binding-protein-dependent transport system permease family.</text>
</comment>
<evidence type="ECO:0000313" key="10">
    <source>
        <dbReference type="Proteomes" id="UP000594463"/>
    </source>
</evidence>
<proteinExistence type="inferred from homology"/>
<organism evidence="9 10">
    <name type="scientific">Atribacter laminatus</name>
    <dbReference type="NCBI Taxonomy" id="2847778"/>
    <lineage>
        <taxon>Bacteria</taxon>
        <taxon>Pseudomonadati</taxon>
        <taxon>Atribacterota</taxon>
        <taxon>Atribacteria</taxon>
        <taxon>Atribacterales</taxon>
        <taxon>Atribacteraceae</taxon>
        <taxon>Atribacter</taxon>
    </lineage>
</organism>
<evidence type="ECO:0000256" key="5">
    <source>
        <dbReference type="ARBA" id="ARBA00022989"/>
    </source>
</evidence>
<dbReference type="PANTHER" id="PTHR32243:SF18">
    <property type="entry name" value="INNER MEMBRANE ABC TRANSPORTER PERMEASE PROTEIN YCJP"/>
    <property type="match status" value="1"/>
</dbReference>
<feature type="transmembrane region" description="Helical" evidence="7">
    <location>
        <begin position="153"/>
        <end position="176"/>
    </location>
</feature>
<evidence type="ECO:0000256" key="6">
    <source>
        <dbReference type="ARBA" id="ARBA00023136"/>
    </source>
</evidence>
<evidence type="ECO:0000256" key="3">
    <source>
        <dbReference type="ARBA" id="ARBA00022475"/>
    </source>
</evidence>
<dbReference type="CDD" id="cd06261">
    <property type="entry name" value="TM_PBP2"/>
    <property type="match status" value="1"/>
</dbReference>
<feature type="domain" description="ABC transmembrane type-1" evidence="8">
    <location>
        <begin position="79"/>
        <end position="275"/>
    </location>
</feature>
<dbReference type="PANTHER" id="PTHR32243">
    <property type="entry name" value="MALTOSE TRANSPORT SYSTEM PERMEASE-RELATED"/>
    <property type="match status" value="1"/>
</dbReference>
<keyword evidence="3" id="KW-1003">Cell membrane</keyword>
<feature type="transmembrane region" description="Helical" evidence="7">
    <location>
        <begin position="116"/>
        <end position="141"/>
    </location>
</feature>
<feature type="transmembrane region" description="Helical" evidence="7">
    <location>
        <begin position="7"/>
        <end position="30"/>
    </location>
</feature>
<dbReference type="AlphaFoldDB" id="A0A7T1AN49"/>
<feature type="transmembrane region" description="Helical" evidence="7">
    <location>
        <begin position="254"/>
        <end position="275"/>
    </location>
</feature>